<name>A0A517QSR3_9PLAN</name>
<dbReference type="KEGG" id="tpol:Mal48_39360"/>
<evidence type="ECO:0000313" key="3">
    <source>
        <dbReference type="Proteomes" id="UP000315724"/>
    </source>
</evidence>
<accession>A0A517QSR3</accession>
<dbReference type="Proteomes" id="UP000315724">
    <property type="component" value="Chromosome"/>
</dbReference>
<protein>
    <recommendedName>
        <fullName evidence="1">Retropepsin-like aspartic endopeptidase domain-containing protein</fullName>
    </recommendedName>
</protein>
<dbReference type="PANTHER" id="PTHR38037:SF1">
    <property type="entry name" value="ATP-DEPENDENT ZINC PROTEASE DOMAIN-CONTAINING PROTEIN-RELATED"/>
    <property type="match status" value="1"/>
</dbReference>
<organism evidence="2 3">
    <name type="scientific">Thalassoglobus polymorphus</name>
    <dbReference type="NCBI Taxonomy" id="2527994"/>
    <lineage>
        <taxon>Bacteria</taxon>
        <taxon>Pseudomonadati</taxon>
        <taxon>Planctomycetota</taxon>
        <taxon>Planctomycetia</taxon>
        <taxon>Planctomycetales</taxon>
        <taxon>Planctomycetaceae</taxon>
        <taxon>Thalassoglobus</taxon>
    </lineage>
</organism>
<evidence type="ECO:0000313" key="2">
    <source>
        <dbReference type="EMBL" id="QDT34668.1"/>
    </source>
</evidence>
<evidence type="ECO:0000259" key="1">
    <source>
        <dbReference type="Pfam" id="PF05618"/>
    </source>
</evidence>
<dbReference type="OrthoDB" id="9782977at2"/>
<dbReference type="Gene3D" id="2.40.70.10">
    <property type="entry name" value="Acid Proteases"/>
    <property type="match status" value="1"/>
</dbReference>
<gene>
    <name evidence="2" type="ORF">Mal48_39360</name>
</gene>
<feature type="domain" description="Retropepsin-like aspartic endopeptidase" evidence="1">
    <location>
        <begin position="10"/>
        <end position="142"/>
    </location>
</feature>
<dbReference type="InterPro" id="IPR021109">
    <property type="entry name" value="Peptidase_aspartic_dom_sf"/>
</dbReference>
<keyword evidence="3" id="KW-1185">Reference proteome</keyword>
<dbReference type="RefSeq" id="WP_145202973.1">
    <property type="nucleotide sequence ID" value="NZ_CP036267.1"/>
</dbReference>
<dbReference type="InterPro" id="IPR008503">
    <property type="entry name" value="Asp_endopeptidase"/>
</dbReference>
<dbReference type="PANTHER" id="PTHR38037">
    <property type="entry name" value="ZN_PROTEASE DOMAIN-CONTAINING PROTEIN"/>
    <property type="match status" value="1"/>
</dbReference>
<dbReference type="Pfam" id="PF05618">
    <property type="entry name" value="Zn_protease"/>
    <property type="match status" value="1"/>
</dbReference>
<proteinExistence type="predicted"/>
<dbReference type="SUPFAM" id="SSF50630">
    <property type="entry name" value="Acid proteases"/>
    <property type="match status" value="1"/>
</dbReference>
<sequence length="158" mass="18429">MKKKRREKKIIGWREWVSLPELGIDAIKAKIDTGATTSSVHAIHIERFRRDGQDFARFEIHPFQRNSKKTIRAEAPLIEYRSVRSSSGHESSRPVILTHIALFDEVWPIELTLANRDEMGFRMLIGRRAMRKRFLVDPGASYRDSSRIPKKEQQSTEQ</sequence>
<dbReference type="AlphaFoldDB" id="A0A517QSR3"/>
<dbReference type="EMBL" id="CP036267">
    <property type="protein sequence ID" value="QDT34668.1"/>
    <property type="molecule type" value="Genomic_DNA"/>
</dbReference>
<reference evidence="2 3" key="1">
    <citation type="submission" date="2019-02" db="EMBL/GenBank/DDBJ databases">
        <title>Deep-cultivation of Planctomycetes and their phenomic and genomic characterization uncovers novel biology.</title>
        <authorList>
            <person name="Wiegand S."/>
            <person name="Jogler M."/>
            <person name="Boedeker C."/>
            <person name="Pinto D."/>
            <person name="Vollmers J."/>
            <person name="Rivas-Marin E."/>
            <person name="Kohn T."/>
            <person name="Peeters S.H."/>
            <person name="Heuer A."/>
            <person name="Rast P."/>
            <person name="Oberbeckmann S."/>
            <person name="Bunk B."/>
            <person name="Jeske O."/>
            <person name="Meyerdierks A."/>
            <person name="Storesund J.E."/>
            <person name="Kallscheuer N."/>
            <person name="Luecker S."/>
            <person name="Lage O.M."/>
            <person name="Pohl T."/>
            <person name="Merkel B.J."/>
            <person name="Hornburger P."/>
            <person name="Mueller R.-W."/>
            <person name="Bruemmer F."/>
            <person name="Labrenz M."/>
            <person name="Spormann A.M."/>
            <person name="Op den Camp H."/>
            <person name="Overmann J."/>
            <person name="Amann R."/>
            <person name="Jetten M.S.M."/>
            <person name="Mascher T."/>
            <person name="Medema M.H."/>
            <person name="Devos D.P."/>
            <person name="Kaster A.-K."/>
            <person name="Ovreas L."/>
            <person name="Rohde M."/>
            <person name="Galperin M.Y."/>
            <person name="Jogler C."/>
        </authorList>
    </citation>
    <scope>NUCLEOTIDE SEQUENCE [LARGE SCALE GENOMIC DNA]</scope>
    <source>
        <strain evidence="2 3">Mal48</strain>
    </source>
</reference>